<evidence type="ECO:0000256" key="4">
    <source>
        <dbReference type="ARBA" id="ARBA00022741"/>
    </source>
</evidence>
<reference evidence="8 9" key="1">
    <citation type="journal article" date="2016" name="Nat. Commun.">
        <title>Thousands of microbial genomes shed light on interconnected biogeochemical processes in an aquifer system.</title>
        <authorList>
            <person name="Anantharaman K."/>
            <person name="Brown C.T."/>
            <person name="Hug L.A."/>
            <person name="Sharon I."/>
            <person name="Castelle C.J."/>
            <person name="Probst A.J."/>
            <person name="Thomas B.C."/>
            <person name="Singh A."/>
            <person name="Wilkins M.J."/>
            <person name="Karaoz U."/>
            <person name="Brodie E.L."/>
            <person name="Williams K.H."/>
            <person name="Hubbard S.S."/>
            <person name="Banfield J.F."/>
        </authorList>
    </citation>
    <scope>NUCLEOTIDE SEQUENCE [LARGE SCALE GENOMIC DNA]</scope>
</reference>
<dbReference type="SUPFAM" id="SSF143597">
    <property type="entry name" value="YojJ-like"/>
    <property type="match status" value="1"/>
</dbReference>
<dbReference type="Pfam" id="PF19293">
    <property type="entry name" value="CdaA_N"/>
    <property type="match status" value="1"/>
</dbReference>
<evidence type="ECO:0000256" key="6">
    <source>
        <dbReference type="HAMAP-Rule" id="MF_01499"/>
    </source>
</evidence>
<keyword evidence="6" id="KW-0812">Transmembrane</keyword>
<dbReference type="STRING" id="1802436.A2370_00760"/>
<feature type="transmembrane region" description="Helical" evidence="6">
    <location>
        <begin position="277"/>
        <end position="295"/>
    </location>
</feature>
<dbReference type="PROSITE" id="PS51794">
    <property type="entry name" value="DAC"/>
    <property type="match status" value="1"/>
</dbReference>
<evidence type="ECO:0000256" key="3">
    <source>
        <dbReference type="ARBA" id="ARBA00022695"/>
    </source>
</evidence>
<dbReference type="Proteomes" id="UP000176222">
    <property type="component" value="Unassembled WGS sequence"/>
</dbReference>
<evidence type="ECO:0000313" key="9">
    <source>
        <dbReference type="Proteomes" id="UP000176222"/>
    </source>
</evidence>
<comment type="caution">
    <text evidence="8">The sequence shown here is derived from an EMBL/GenBank/DDBJ whole genome shotgun (WGS) entry which is preliminary data.</text>
</comment>
<keyword evidence="6" id="KW-0472">Membrane</keyword>
<evidence type="ECO:0000256" key="2">
    <source>
        <dbReference type="ARBA" id="ARBA00022679"/>
    </source>
</evidence>
<dbReference type="PANTHER" id="PTHR34185">
    <property type="entry name" value="DIADENYLATE CYCLASE"/>
    <property type="match status" value="1"/>
</dbReference>
<comment type="catalytic activity">
    <reaction evidence="1 6">
        <text>2 ATP = 3',3'-c-di-AMP + 2 diphosphate</text>
        <dbReference type="Rhea" id="RHEA:35655"/>
        <dbReference type="ChEBI" id="CHEBI:30616"/>
        <dbReference type="ChEBI" id="CHEBI:33019"/>
        <dbReference type="ChEBI" id="CHEBI:71500"/>
        <dbReference type="EC" id="2.7.7.85"/>
    </reaction>
</comment>
<dbReference type="GO" id="GO:0106408">
    <property type="term" value="F:diadenylate cyclase activity"/>
    <property type="evidence" value="ECO:0007669"/>
    <property type="project" value="UniProtKB-EC"/>
</dbReference>
<keyword evidence="2 6" id="KW-0808">Transferase</keyword>
<dbReference type="InterPro" id="IPR050338">
    <property type="entry name" value="DisA"/>
</dbReference>
<keyword evidence="5 6" id="KW-0067">ATP-binding</keyword>
<keyword evidence="3 6" id="KW-0548">Nucleotidyltransferase</keyword>
<comment type="function">
    <text evidence="6">Catalyzes the condensation of 2 ATP molecules into cyclic di-AMP (c-di-AMP), a second messenger used to regulate differing processes in different bacteria.</text>
</comment>
<feature type="domain" description="DAC" evidence="7">
    <location>
        <begin position="87"/>
        <end position="248"/>
    </location>
</feature>
<keyword evidence="6" id="KW-1003">Cell membrane</keyword>
<dbReference type="Pfam" id="PF07949">
    <property type="entry name" value="YbbR"/>
    <property type="match status" value="1"/>
</dbReference>
<keyword evidence="6" id="KW-1133">Transmembrane helix</keyword>
<dbReference type="EMBL" id="MHTH01000006">
    <property type="protein sequence ID" value="OHA59037.1"/>
    <property type="molecule type" value="Genomic_DNA"/>
</dbReference>
<organism evidence="8 9">
    <name type="scientific">Candidatus Vogelbacteria bacterium RIFOXYB1_FULL_42_16</name>
    <dbReference type="NCBI Taxonomy" id="1802436"/>
    <lineage>
        <taxon>Bacteria</taxon>
        <taxon>Candidatus Vogeliibacteriota</taxon>
    </lineage>
</organism>
<evidence type="ECO:0000256" key="1">
    <source>
        <dbReference type="ARBA" id="ARBA00000877"/>
    </source>
</evidence>
<evidence type="ECO:0000313" key="8">
    <source>
        <dbReference type="EMBL" id="OHA59037.1"/>
    </source>
</evidence>
<evidence type="ECO:0000256" key="5">
    <source>
        <dbReference type="ARBA" id="ARBA00022840"/>
    </source>
</evidence>
<keyword evidence="4 6" id="KW-0547">Nucleotide-binding</keyword>
<feature type="transmembrane region" description="Helical" evidence="6">
    <location>
        <begin position="70"/>
        <end position="86"/>
    </location>
</feature>
<dbReference type="InterPro" id="IPR012505">
    <property type="entry name" value="YbbR"/>
</dbReference>
<dbReference type="Gene3D" id="2.170.120.30">
    <property type="match status" value="1"/>
</dbReference>
<dbReference type="HAMAP" id="MF_01499">
    <property type="entry name" value="DacA"/>
    <property type="match status" value="1"/>
</dbReference>
<comment type="caution">
    <text evidence="6">Lacks conserved residue(s) required for the propagation of feature annotation.</text>
</comment>
<dbReference type="InterPro" id="IPR036888">
    <property type="entry name" value="DNA_integrity_DisA_N_sf"/>
</dbReference>
<feature type="transmembrane region" description="Helical" evidence="6">
    <location>
        <begin position="44"/>
        <end position="64"/>
    </location>
</feature>
<dbReference type="Gene3D" id="3.40.1700.10">
    <property type="entry name" value="DNA integrity scanning protein, DisA, N-terminal domain"/>
    <property type="match status" value="1"/>
</dbReference>
<feature type="transmembrane region" description="Helical" evidence="6">
    <location>
        <begin position="20"/>
        <end position="37"/>
    </location>
</feature>
<proteinExistence type="inferred from homology"/>
<gene>
    <name evidence="6" type="primary">dacA</name>
    <name evidence="8" type="ORF">A2370_00760</name>
</gene>
<dbReference type="GO" id="GO:0005524">
    <property type="term" value="F:ATP binding"/>
    <property type="evidence" value="ECO:0007669"/>
    <property type="project" value="UniProtKB-UniRule"/>
</dbReference>
<dbReference type="InterPro" id="IPR003390">
    <property type="entry name" value="DNA_integrity_scan_DisA_N"/>
</dbReference>
<dbReference type="InterPro" id="IPR034701">
    <property type="entry name" value="CdaA"/>
</dbReference>
<dbReference type="GO" id="GO:0006171">
    <property type="term" value="P:cAMP biosynthetic process"/>
    <property type="evidence" value="ECO:0007669"/>
    <property type="project" value="InterPro"/>
</dbReference>
<dbReference type="GO" id="GO:0004016">
    <property type="term" value="F:adenylate cyclase activity"/>
    <property type="evidence" value="ECO:0007669"/>
    <property type="project" value="UniProtKB-UniRule"/>
</dbReference>
<dbReference type="PANTHER" id="PTHR34185:SF1">
    <property type="entry name" value="DIADENYLATE CYCLASE"/>
    <property type="match status" value="1"/>
</dbReference>
<sequence>MAYYQNYLSHFLSLIELKDFLDVLIVASLFYVALIFIRQTRSYFIFYAIVLISGIYFLSTKFDLGLTRQIFQPFLTFAIFFLAIIFQRDLRRFFDWFFISGQKIVWEKKKTISDEVSLAVMRAVDIMSKKKIGALLVFPGDYPLDTLVEGGWLLDGKVSSPLLLSIFDTSSPGHDGAVIIDNNRLYRFGVHLPLAENYQSFDKAGTRHRAGAGITERSDALAVIVSEERGDISIARDGKLQLITSVDELRVKISDHIKVNTHLTTGFWHYFLARNTWMKVVSVSLAFIFWFSYVFSGGTVTKTLSVPIEARFIRENLVVEQVSPQSIKVTVTGNEKDLRGLDSGQVKAIIDLPKAEAGWQDVQIKNDNISYPAYVKLIKIDPQVVKITLRSKVERY</sequence>
<dbReference type="EC" id="2.7.7.85" evidence="6"/>
<protein>
    <recommendedName>
        <fullName evidence="6">Diadenylate cyclase</fullName>
        <shortName evidence="6">DAC</shortName>
        <ecNumber evidence="6">2.7.7.85</ecNumber>
    </recommendedName>
    <alternativeName>
        <fullName evidence="6">Cyclic-di-AMP synthase</fullName>
        <shortName evidence="6">c-di-AMP synthase</shortName>
    </alternativeName>
</protein>
<accession>A0A1G2QEY8</accession>
<dbReference type="AlphaFoldDB" id="A0A1G2QEY8"/>
<dbReference type="Pfam" id="PF02457">
    <property type="entry name" value="DAC"/>
    <property type="match status" value="1"/>
</dbReference>
<comment type="similarity">
    <text evidence="6">Belongs to the adenylate cyclase family. DacA/CdaA subfamily.</text>
</comment>
<name>A0A1G2QEY8_9BACT</name>
<comment type="subunit">
    <text evidence="6">Probably a homodimer.</text>
</comment>
<dbReference type="InterPro" id="IPR045585">
    <property type="entry name" value="CdaA_N"/>
</dbReference>
<evidence type="ECO:0000259" key="7">
    <source>
        <dbReference type="PROSITE" id="PS51794"/>
    </source>
</evidence>